<protein>
    <recommendedName>
        <fullName evidence="8">DNA gyrase subunit A</fullName>
        <ecNumber evidence="8">5.6.2.2</ecNumber>
    </recommendedName>
</protein>
<dbReference type="EC" id="5.6.2.2" evidence="8"/>
<comment type="similarity">
    <text evidence="2 8">Belongs to the type II topoisomerase GyrA/ParC subunit family.</text>
</comment>
<keyword evidence="3 8" id="KW-0547">Nucleotide-binding</keyword>
<feature type="compositionally biased region" description="Acidic residues" evidence="11">
    <location>
        <begin position="813"/>
        <end position="838"/>
    </location>
</feature>
<dbReference type="InterPro" id="IPR035516">
    <property type="entry name" value="Gyrase/topoIV_suA_C"/>
</dbReference>
<keyword evidence="7 8" id="KW-0413">Isomerase</keyword>
<reference evidence="13 14" key="1">
    <citation type="submission" date="2018-05" db="EMBL/GenBank/DDBJ databases">
        <title>Complete genome sequencing of three human clinical isolates of Staphylococcus caprae reveals virulence factors similar to those of S. epidermidis and S. capitis.</title>
        <authorList>
            <person name="Watanabe S."/>
            <person name="Cui L."/>
        </authorList>
    </citation>
    <scope>NUCLEOTIDE SEQUENCE [LARGE SCALE GENOMIC DNA]</scope>
    <source>
        <strain evidence="13 14">JMUB590</strain>
    </source>
</reference>
<dbReference type="HAMAP" id="MF_01897">
    <property type="entry name" value="GyrA"/>
    <property type="match status" value="1"/>
</dbReference>
<comment type="function">
    <text evidence="8">A type II topoisomerase that negatively supercoils closed circular double-stranded (ds) DNA in an ATP-dependent manner to modulate DNA topology and maintain chromosomes in an underwound state. Negative supercoiling favors strand separation, and DNA replication, transcription, recombination and repair, all of which involve strand separation. Also able to catalyze the interconversion of other topological isomers of dsDNA rings, including catenanes and knotted rings. Type II topoisomerases break and join 2 DNA strands simultaneously in an ATP-dependent manner.</text>
</comment>
<dbReference type="Proteomes" id="UP000274772">
    <property type="component" value="Chromosome"/>
</dbReference>
<dbReference type="SMART" id="SM00434">
    <property type="entry name" value="TOP4c"/>
    <property type="match status" value="1"/>
</dbReference>
<dbReference type="InterPro" id="IPR002205">
    <property type="entry name" value="Topo_IIA_dom_A"/>
</dbReference>
<evidence type="ECO:0000259" key="12">
    <source>
        <dbReference type="PROSITE" id="PS52040"/>
    </source>
</evidence>
<feature type="coiled-coil region" evidence="10">
    <location>
        <begin position="438"/>
        <end position="479"/>
    </location>
</feature>
<keyword evidence="4 8" id="KW-0067">ATP-binding</keyword>
<dbReference type="InterPro" id="IPR050220">
    <property type="entry name" value="Type_II_DNA_Topoisomerases"/>
</dbReference>
<evidence type="ECO:0000313" key="13">
    <source>
        <dbReference type="EMBL" id="BBD91118.1"/>
    </source>
</evidence>
<dbReference type="Gene3D" id="1.10.268.10">
    <property type="entry name" value="Topoisomerase, domain 3"/>
    <property type="match status" value="1"/>
</dbReference>
<dbReference type="PANTHER" id="PTHR43493">
    <property type="entry name" value="DNA GYRASE/TOPOISOMERASE SUBUNIT A"/>
    <property type="match status" value="1"/>
</dbReference>
<dbReference type="EMBL" id="AP018586">
    <property type="protein sequence ID" value="BBD91118.1"/>
    <property type="molecule type" value="Genomic_DNA"/>
</dbReference>
<evidence type="ECO:0000256" key="8">
    <source>
        <dbReference type="HAMAP-Rule" id="MF_01897"/>
    </source>
</evidence>
<dbReference type="Gene3D" id="3.90.199.10">
    <property type="entry name" value="Topoisomerase II, domain 5"/>
    <property type="match status" value="1"/>
</dbReference>
<evidence type="ECO:0000256" key="7">
    <source>
        <dbReference type="ARBA" id="ARBA00023235"/>
    </source>
</evidence>
<dbReference type="GeneID" id="58049796"/>
<comment type="catalytic activity">
    <reaction evidence="1 8 9">
        <text>ATP-dependent breakage, passage and rejoining of double-stranded DNA.</text>
        <dbReference type="EC" id="5.6.2.2"/>
    </reaction>
</comment>
<feature type="region of interest" description="Disordered" evidence="11">
    <location>
        <begin position="809"/>
        <end position="891"/>
    </location>
</feature>
<dbReference type="Gene3D" id="2.120.10.90">
    <property type="entry name" value="DNA gyrase/topoisomerase IV, subunit A, C-terminal"/>
    <property type="match status" value="1"/>
</dbReference>
<dbReference type="PANTHER" id="PTHR43493:SF5">
    <property type="entry name" value="DNA GYRASE SUBUNIT A, CHLOROPLASTIC_MITOCHONDRIAL"/>
    <property type="match status" value="1"/>
</dbReference>
<dbReference type="NCBIfam" id="NF004043">
    <property type="entry name" value="PRK05560.1"/>
    <property type="match status" value="1"/>
</dbReference>
<dbReference type="Gene3D" id="3.30.1360.40">
    <property type="match status" value="1"/>
</dbReference>
<comment type="subcellular location">
    <subcellularLocation>
        <location evidence="8">Cytoplasm</location>
    </subcellularLocation>
</comment>
<accession>A0ABN5W7B3</accession>
<feature type="compositionally biased region" description="Basic and acidic residues" evidence="11">
    <location>
        <begin position="853"/>
        <end position="878"/>
    </location>
</feature>
<keyword evidence="8" id="KW-0963">Cytoplasm</keyword>
<evidence type="ECO:0000256" key="9">
    <source>
        <dbReference type="PROSITE-ProRule" id="PRU01384"/>
    </source>
</evidence>
<dbReference type="SUPFAM" id="SSF101904">
    <property type="entry name" value="GyrA/ParC C-terminal domain-like"/>
    <property type="match status" value="1"/>
</dbReference>
<name>A0ABN5W7B3_9STAP</name>
<sequence length="891" mass="100108">MAELPQSRINERNITSEMRESFLDYAMSVIVSRALPDVRDGLKPVHRRILYGLNEQGMTPDKPYKKSARIVGDVMGKYHPHGDLSIYEAMVRMAQDFSYRYPLVDGQGNFGSMDGDGAAAMRYTEARMTKITLELLRDINKDTIDFIDNYDGNEREPSVLPARFPNLLVNGAAGIAVGMATNIPPHNLTEVIDGVLSLSKNPDITINELMEDIQGPDFPTAGLILGKSGIRRAYETGRGSIQMRSRAEIEERGGGRQRIVVTEIPFQVNKARMIEKIAELVRDKKIDGITDLRDETSLRTGVRIVIDVRKDANASVILNNLYKQTPLQTSFGVNMIALVNGRPKLINLKEALIHYLEHQKVVVRRRTEYNLRKAKDRAHILEGLRIALDHIDEIITTIRESETDKIAMESLQERFKLSERQAQAILDMRLRRLTGLERDKIESEYNELLEYIKELEEILADEEVLLQLVRDELSEIKERFGDERRTEIQLGGLDDLEDEDLIPEEQIVITLSHNNYIKRLPVSTYRSQNRGGRGVQGMNTLEEDFVSQLVTLSTHDNVLFFTNKGRVYKLKGYEVPELSRQSKGIPIVNAIELENDETISTMIAVRNLESEDDYLVFATKRGIVKRSALSNFSRINKNGKIAISFKEDDELIAVRLTTGNEDILIGTSHASLIRFPESALRPLGRTAAGVKGITLREGDEVVGLDVAHAESEDEVLVVTENGYGKRTPVSEYRLSNRGGKGIKTATITERNGNIVCITTVTGEEDLMVVTNAGVIIRLDVEDISQNGRAAQGVRLMKLGEGQFVSTVAKVKEEDENDEDNEDSDETTSSETATEEVVDDQTPGNAIHTEVEEETSKVKTDDNDDRIDVRQDFMDRVNEDIESASDNEDDNE</sequence>
<evidence type="ECO:0000313" key="14">
    <source>
        <dbReference type="Proteomes" id="UP000274772"/>
    </source>
</evidence>
<feature type="compositionally biased region" description="Acidic residues" evidence="11">
    <location>
        <begin position="879"/>
        <end position="891"/>
    </location>
</feature>
<dbReference type="InterPro" id="IPR006691">
    <property type="entry name" value="GyrA/parC_rep"/>
</dbReference>
<dbReference type="Pfam" id="PF03989">
    <property type="entry name" value="DNA_gyraseA_C"/>
    <property type="match status" value="6"/>
</dbReference>
<feature type="domain" description="Topo IIA-type catalytic" evidence="12">
    <location>
        <begin position="35"/>
        <end position="501"/>
    </location>
</feature>
<comment type="miscellaneous">
    <text evidence="8">Few gyrases are as efficient as E.coli at forming negative supercoils. Not all organisms have 2 type II topoisomerases; in organisms with a single type II topoisomerase this enzyme also has to decatenate newly replicated chromosomes.</text>
</comment>
<dbReference type="Pfam" id="PF00521">
    <property type="entry name" value="DNA_topoisoIV"/>
    <property type="match status" value="1"/>
</dbReference>
<dbReference type="RefSeq" id="WP_126501866.1">
    <property type="nucleotide sequence ID" value="NZ_AP018586.1"/>
</dbReference>
<keyword evidence="10" id="KW-0175">Coiled coil</keyword>
<evidence type="ECO:0000256" key="10">
    <source>
        <dbReference type="SAM" id="Coils"/>
    </source>
</evidence>
<dbReference type="InterPro" id="IPR013760">
    <property type="entry name" value="Topo_IIA-like_dom_sf"/>
</dbReference>
<evidence type="ECO:0000256" key="3">
    <source>
        <dbReference type="ARBA" id="ARBA00022741"/>
    </source>
</evidence>
<evidence type="ECO:0000256" key="11">
    <source>
        <dbReference type="SAM" id="MobiDB-lite"/>
    </source>
</evidence>
<evidence type="ECO:0000256" key="5">
    <source>
        <dbReference type="ARBA" id="ARBA00023029"/>
    </source>
</evidence>
<organism evidence="13 14">
    <name type="scientific">Staphylococcus caprae</name>
    <dbReference type="NCBI Taxonomy" id="29380"/>
    <lineage>
        <taxon>Bacteria</taxon>
        <taxon>Bacillati</taxon>
        <taxon>Bacillota</taxon>
        <taxon>Bacilli</taxon>
        <taxon>Bacillales</taxon>
        <taxon>Staphylococcaceae</taxon>
        <taxon>Staphylococcus</taxon>
    </lineage>
</organism>
<dbReference type="NCBIfam" id="TIGR01063">
    <property type="entry name" value="gyrA"/>
    <property type="match status" value="1"/>
</dbReference>
<evidence type="ECO:0000256" key="1">
    <source>
        <dbReference type="ARBA" id="ARBA00000185"/>
    </source>
</evidence>
<keyword evidence="6 8" id="KW-0238">DNA-binding</keyword>
<keyword evidence="14" id="KW-1185">Reference proteome</keyword>
<dbReference type="SUPFAM" id="SSF56719">
    <property type="entry name" value="Type II DNA topoisomerase"/>
    <property type="match status" value="1"/>
</dbReference>
<keyword evidence="5 8" id="KW-0799">Topoisomerase</keyword>
<evidence type="ECO:0000256" key="2">
    <source>
        <dbReference type="ARBA" id="ARBA00008263"/>
    </source>
</evidence>
<dbReference type="CDD" id="cd00187">
    <property type="entry name" value="TOP4c"/>
    <property type="match status" value="1"/>
</dbReference>
<feature type="short sequence motif" description="GyrA-box" evidence="8">
    <location>
        <begin position="528"/>
        <end position="534"/>
    </location>
</feature>
<comment type="subunit">
    <text evidence="8">Heterotetramer, composed of two GyrA and two GyrB chains. In the heterotetramer, GyrA contains the active site tyrosine that forms a transient covalent intermediate with DNA, while GyrB binds cofactors and catalyzes ATP hydrolysis.</text>
</comment>
<dbReference type="InterPro" id="IPR013758">
    <property type="entry name" value="Topo_IIA_A/C_ab"/>
</dbReference>
<dbReference type="InterPro" id="IPR005743">
    <property type="entry name" value="GyrA"/>
</dbReference>
<evidence type="ECO:0000256" key="4">
    <source>
        <dbReference type="ARBA" id="ARBA00022840"/>
    </source>
</evidence>
<proteinExistence type="inferred from homology"/>
<dbReference type="NCBIfam" id="NF004044">
    <property type="entry name" value="PRK05561.1"/>
    <property type="match status" value="1"/>
</dbReference>
<dbReference type="PROSITE" id="PS52040">
    <property type="entry name" value="TOPO_IIA"/>
    <property type="match status" value="1"/>
</dbReference>
<feature type="active site" description="O-(5'-phospho-DNA)-tyrosine intermediate" evidence="8 9">
    <location>
        <position position="123"/>
    </location>
</feature>
<evidence type="ECO:0000256" key="6">
    <source>
        <dbReference type="ARBA" id="ARBA00023125"/>
    </source>
</evidence>
<gene>
    <name evidence="8 13" type="primary">gyrA</name>
    <name evidence="13" type="ORF">JMUB590_0006</name>
</gene>
<dbReference type="InterPro" id="IPR013757">
    <property type="entry name" value="Topo_IIA_A_a_sf"/>
</dbReference>